<dbReference type="EMBL" id="BPVZ01000006">
    <property type="protein sequence ID" value="GKU92441.1"/>
    <property type="molecule type" value="Genomic_DNA"/>
</dbReference>
<proteinExistence type="predicted"/>
<accession>A0AAV5HYR5</accession>
<protein>
    <submittedName>
        <fullName evidence="1">Uncharacterized protein</fullName>
    </submittedName>
</protein>
<evidence type="ECO:0000313" key="2">
    <source>
        <dbReference type="Proteomes" id="UP001054252"/>
    </source>
</evidence>
<gene>
    <name evidence="1" type="ORF">SLEP1_g6168</name>
</gene>
<organism evidence="1 2">
    <name type="scientific">Rubroshorea leprosula</name>
    <dbReference type="NCBI Taxonomy" id="152421"/>
    <lineage>
        <taxon>Eukaryota</taxon>
        <taxon>Viridiplantae</taxon>
        <taxon>Streptophyta</taxon>
        <taxon>Embryophyta</taxon>
        <taxon>Tracheophyta</taxon>
        <taxon>Spermatophyta</taxon>
        <taxon>Magnoliopsida</taxon>
        <taxon>eudicotyledons</taxon>
        <taxon>Gunneridae</taxon>
        <taxon>Pentapetalae</taxon>
        <taxon>rosids</taxon>
        <taxon>malvids</taxon>
        <taxon>Malvales</taxon>
        <taxon>Dipterocarpaceae</taxon>
        <taxon>Rubroshorea</taxon>
    </lineage>
</organism>
<dbReference type="AlphaFoldDB" id="A0AAV5HYR5"/>
<evidence type="ECO:0000313" key="1">
    <source>
        <dbReference type="EMBL" id="GKU92441.1"/>
    </source>
</evidence>
<reference evidence="1 2" key="1">
    <citation type="journal article" date="2021" name="Commun. Biol.">
        <title>The genome of Shorea leprosula (Dipterocarpaceae) highlights the ecological relevance of drought in aseasonal tropical rainforests.</title>
        <authorList>
            <person name="Ng K.K.S."/>
            <person name="Kobayashi M.J."/>
            <person name="Fawcett J.A."/>
            <person name="Hatakeyama M."/>
            <person name="Paape T."/>
            <person name="Ng C.H."/>
            <person name="Ang C.C."/>
            <person name="Tnah L.H."/>
            <person name="Lee C.T."/>
            <person name="Nishiyama T."/>
            <person name="Sese J."/>
            <person name="O'Brien M.J."/>
            <person name="Copetti D."/>
            <person name="Mohd Noor M.I."/>
            <person name="Ong R.C."/>
            <person name="Putra M."/>
            <person name="Sireger I.Z."/>
            <person name="Indrioko S."/>
            <person name="Kosugi Y."/>
            <person name="Izuno A."/>
            <person name="Isagi Y."/>
            <person name="Lee S.L."/>
            <person name="Shimizu K.K."/>
        </authorList>
    </citation>
    <scope>NUCLEOTIDE SEQUENCE [LARGE SCALE GENOMIC DNA]</scope>
    <source>
        <strain evidence="1">214</strain>
    </source>
</reference>
<dbReference type="Proteomes" id="UP001054252">
    <property type="component" value="Unassembled WGS sequence"/>
</dbReference>
<keyword evidence="2" id="KW-1185">Reference proteome</keyword>
<name>A0AAV5HYR5_9ROSI</name>
<sequence length="70" mass="7916">MRCQSFHSIHKKFKLLLAKLLLPDNPWIKVSIVTADIGQGQPSTSKFLCTKVITFSMPSIHAGKMQTRNF</sequence>
<comment type="caution">
    <text evidence="1">The sequence shown here is derived from an EMBL/GenBank/DDBJ whole genome shotgun (WGS) entry which is preliminary data.</text>
</comment>